<reference evidence="4 5" key="1">
    <citation type="submission" date="2016-04" db="EMBL/GenBank/DDBJ databases">
        <title>Multiple horizontal gene transfer events from other fungi enriched the ability of the initially mycotrophic fungus Trichoderma (Ascomycota) to feed on dead plant biomass.</title>
        <authorList>
            <person name="Atanasova L."/>
            <person name="Chenthamara K."/>
            <person name="Zhang J."/>
            <person name="Grujic M."/>
            <person name="Henrissat B."/>
            <person name="Kuo A."/>
            <person name="Aertz A."/>
            <person name="Salamov A."/>
            <person name="Lipzen A."/>
            <person name="Labutti K."/>
            <person name="Barry K."/>
            <person name="Miao Y."/>
            <person name="Rahimi M.J."/>
            <person name="Shen Q."/>
            <person name="Grigoriev I.V."/>
            <person name="Kubicek C.P."/>
            <person name="Druzhinina I.S."/>
        </authorList>
    </citation>
    <scope>NUCLEOTIDE SEQUENCE [LARGE SCALE GENOMIC DNA]</scope>
    <source>
        <strain evidence="4 5">NJAU 4742</strain>
    </source>
</reference>
<dbReference type="Gene3D" id="3.40.50.300">
    <property type="entry name" value="P-loop containing nucleotide triphosphate hydrolases"/>
    <property type="match status" value="2"/>
</dbReference>
<organism evidence="4 5">
    <name type="scientific">Trichoderma guizhouense</name>
    <dbReference type="NCBI Taxonomy" id="1491466"/>
    <lineage>
        <taxon>Eukaryota</taxon>
        <taxon>Fungi</taxon>
        <taxon>Dikarya</taxon>
        <taxon>Ascomycota</taxon>
        <taxon>Pezizomycotina</taxon>
        <taxon>Sordariomycetes</taxon>
        <taxon>Hypocreomycetidae</taxon>
        <taxon>Hypocreales</taxon>
        <taxon>Hypocreaceae</taxon>
        <taxon>Trichoderma</taxon>
    </lineage>
</organism>
<name>A0A1T3CK93_9HYPO</name>
<dbReference type="SUPFAM" id="SSF52540">
    <property type="entry name" value="P-loop containing nucleoside triphosphate hydrolases"/>
    <property type="match status" value="1"/>
</dbReference>
<dbReference type="Proteomes" id="UP000191004">
    <property type="component" value="Unassembled WGS sequence"/>
</dbReference>
<dbReference type="Pfam" id="PF13086">
    <property type="entry name" value="AAA_11"/>
    <property type="match status" value="1"/>
</dbReference>
<evidence type="ECO:0000259" key="3">
    <source>
        <dbReference type="Pfam" id="PF13087"/>
    </source>
</evidence>
<dbReference type="InterPro" id="IPR041677">
    <property type="entry name" value="DNA2/NAM7_AAA_11"/>
</dbReference>
<accession>A0A1T3CK93</accession>
<dbReference type="GO" id="GO:0031380">
    <property type="term" value="C:nuclear RNA-directed RNA polymerase complex"/>
    <property type="evidence" value="ECO:0007669"/>
    <property type="project" value="TreeGrafter"/>
</dbReference>
<dbReference type="GO" id="GO:0004386">
    <property type="term" value="F:helicase activity"/>
    <property type="evidence" value="ECO:0007669"/>
    <property type="project" value="InterPro"/>
</dbReference>
<keyword evidence="1" id="KW-0347">Helicase</keyword>
<sequence>MSTKPALSGRAAKLEKLFYAFINGDRSVQNSQEAKQFFEAVDVVCEHTFVVACVERIIGRKEGLSTVRVAIRSNLSLAFITTATTAFLKRVLHHDVKTINDGLFLEKLLVEILSPSTFWTTFLGFYQCNQLEGDTLVAFASLCLEIVSSSSPDIQILSHDVESLMKSSPLTKSPLEEVRTLGYRVEKVIQLRKGQATASVKMNYSPGGRHDNDFEDFRKISIFPTADEVSSKEEPFLQRLDDVFEIPRESRTSSYISWLFRLLREDMLADLREDLQIAWGQKKAKYKPLCLGGLNLVNYDLGAGTRAKPFTLMVQCREGINFPQNKRSPEAKKKYLEEYKNFVKHGVIGALCLEKDIIAFGSIVRDVNGLIKDHPVVGIQVTDNAGLKLAVKALLSQDFSRLKFYVVDTATFSYEPILQRLKEVTEIPIENAILDPAGPPSTYDPPPRLQAFIRELKNCRQKGLGADLGPKLGFKRTIHIQDAQLESLIKGLENPVGQIQGPPGTGKSFIGAIIAKVLMELTEYRILVLSYTNHALDQFLEDLMDIGIDENNMVRIGSKATARTDALRIDTLSRIPQGRSSLDIRPMLNATRSEQLDTATRLDNLLQSLKSQVPLQEILDMLEFSDSGMRYWSAFQVPDGDQIAGKKNKALKPVDVFDRWLNGKNLGSLGMLAAHIDPEDYPIWNIPPERRQTLYNEWANQVRQEQVNDFAQLAETANNLYRQIDSLFKESKRNVVKNRRIIGCTTTGAAMYQSIIRAASPDIVLVEEAGEILEAHVITSLSPSVKQLILIGDHKQLRPKVNNYNLTVEKGEGFDLNVSLFERLIRQGHRFAVLQEQFRSHPDISQFARLLAYPELKDGPKTHDHKPIRGLQKRVVFVHHEHPEEQLNNVSDRRDPTSKASKKNAYEAEMVLKTVKYLSQQGYKSEDMVVLTPYMGQLSLLRQTLSEINDPYLNELDTHDLVRAGLMTQAASKAAKAKLRLSTVDNYQGEESDIVIISMARSNKNGDIGFLVACERLVVLMSRARKGIILYGNMNTFLASKKGGELWKKYFDAMKEKGFLFDGLPVHCEQHPDRLSILPKPQDFDQHCPDGGCAESW</sequence>
<dbReference type="Pfam" id="PF13087">
    <property type="entry name" value="AAA_12"/>
    <property type="match status" value="1"/>
</dbReference>
<evidence type="ECO:0000313" key="5">
    <source>
        <dbReference type="Proteomes" id="UP000191004"/>
    </source>
</evidence>
<dbReference type="GO" id="GO:0031048">
    <property type="term" value="P:regulatory ncRNA-mediated heterochromatin formation"/>
    <property type="evidence" value="ECO:0007669"/>
    <property type="project" value="TreeGrafter"/>
</dbReference>
<evidence type="ECO:0000313" key="4">
    <source>
        <dbReference type="EMBL" id="OPB41385.1"/>
    </source>
</evidence>
<proteinExistence type="predicted"/>
<evidence type="ECO:0000256" key="1">
    <source>
        <dbReference type="ARBA" id="ARBA00022806"/>
    </source>
</evidence>
<dbReference type="FunFam" id="3.40.50.300:FF:001660">
    <property type="entry name" value="NF-X1 finger and helicase protein, putative"/>
    <property type="match status" value="1"/>
</dbReference>
<gene>
    <name evidence="4" type="ORF">A0O28_0081030</name>
</gene>
<protein>
    <submittedName>
        <fullName evidence="4">Uncharacterized protein</fullName>
    </submittedName>
</protein>
<dbReference type="CDD" id="cd18808">
    <property type="entry name" value="SF1_C_Upf1"/>
    <property type="match status" value="1"/>
</dbReference>
<dbReference type="OrthoDB" id="2423195at2759"/>
<dbReference type="CDD" id="cd17936">
    <property type="entry name" value="EEXXEc_NFX1"/>
    <property type="match status" value="1"/>
</dbReference>
<keyword evidence="1" id="KW-0547">Nucleotide-binding</keyword>
<keyword evidence="1" id="KW-0378">Hydrolase</keyword>
<dbReference type="InterPro" id="IPR047187">
    <property type="entry name" value="SF1_C_Upf1"/>
</dbReference>
<feature type="domain" description="DNA2/NAM7 helicase helicase" evidence="2">
    <location>
        <begin position="481"/>
        <end position="801"/>
    </location>
</feature>
<evidence type="ECO:0000259" key="2">
    <source>
        <dbReference type="Pfam" id="PF13086"/>
    </source>
</evidence>
<dbReference type="InterPro" id="IPR027417">
    <property type="entry name" value="P-loop_NTPase"/>
</dbReference>
<dbReference type="EMBL" id="LVVK01000015">
    <property type="protein sequence ID" value="OPB41385.1"/>
    <property type="molecule type" value="Genomic_DNA"/>
</dbReference>
<keyword evidence="1" id="KW-0067">ATP-binding</keyword>
<dbReference type="PANTHER" id="PTHR10887">
    <property type="entry name" value="DNA2/NAM7 HELICASE FAMILY"/>
    <property type="match status" value="1"/>
</dbReference>
<dbReference type="InterPro" id="IPR045055">
    <property type="entry name" value="DNA2/NAM7-like"/>
</dbReference>
<dbReference type="InterPro" id="IPR041679">
    <property type="entry name" value="DNA2/NAM7-like_C"/>
</dbReference>
<feature type="domain" description="DNA2/NAM7 helicase-like C-terminal" evidence="3">
    <location>
        <begin position="816"/>
        <end position="1034"/>
    </location>
</feature>
<comment type="caution">
    <text evidence="4">The sequence shown here is derived from an EMBL/GenBank/DDBJ whole genome shotgun (WGS) entry which is preliminary data.</text>
</comment>
<dbReference type="AlphaFoldDB" id="A0A1T3CK93"/>
<keyword evidence="5" id="KW-1185">Reference proteome</keyword>
<dbReference type="PANTHER" id="PTHR10887:SF341">
    <property type="entry name" value="NFX1-TYPE ZINC FINGER-CONTAINING PROTEIN 1"/>
    <property type="match status" value="1"/>
</dbReference>